<accession>A0A803JPC3</accession>
<feature type="domain" description="Helix-turn-helix" evidence="1">
    <location>
        <begin position="315"/>
        <end position="372"/>
    </location>
</feature>
<dbReference type="AlphaFoldDB" id="A0A803JPC3"/>
<dbReference type="GeneTree" id="ENSGT00940000154669"/>
<dbReference type="CDD" id="cd10442">
    <property type="entry name" value="GIY-YIG_PLEs"/>
    <property type="match status" value="1"/>
</dbReference>
<reference evidence="2" key="2">
    <citation type="submission" date="2021-03" db="UniProtKB">
        <authorList>
            <consortium name="Ensembl"/>
        </authorList>
    </citation>
    <scope>IDENTIFICATION</scope>
</reference>
<name>A0A803JPC3_XENTR</name>
<dbReference type="PANTHER" id="PTHR21301">
    <property type="entry name" value="REVERSE TRANSCRIPTASE"/>
    <property type="match status" value="1"/>
</dbReference>
<dbReference type="Pfam" id="PF26215">
    <property type="entry name" value="HTH_animal"/>
    <property type="match status" value="1"/>
</dbReference>
<evidence type="ECO:0000313" key="2">
    <source>
        <dbReference type="Ensembl" id="ENSXETP00000109823"/>
    </source>
</evidence>
<protein>
    <recommendedName>
        <fullName evidence="1">Helix-turn-helix domain-containing protein</fullName>
    </recommendedName>
</protein>
<dbReference type="InterPro" id="IPR035901">
    <property type="entry name" value="GIY-YIG_endonuc_sf"/>
</dbReference>
<dbReference type="Gene3D" id="3.40.1440.10">
    <property type="entry name" value="GIY-YIG endonuclease"/>
    <property type="match status" value="1"/>
</dbReference>
<dbReference type="InParanoid" id="A0A803JPC3"/>
<proteinExistence type="predicted"/>
<sequence length="631" mass="73088">MGGSVVVMDATTYENEVMRQLLDESTYIPLASDPTQRFQKQLGDLLLEGFGMGILDKKEFEYINCIHPVVPIFHILPKVHKSLENVTGRPIVAGIGALNEGLSQYVDRLLIPLVLRLPTFLKDTTMCINKLADLEWKPTYRWFTMDVTALYSSIDHTVGLDSIFYWLNRGETFSTTQIGFIMQSVDFLLHTNYFLFNGSFYLQRRGAAMGASFAPTYANLFMGWWERLHVFGELNKFCGQIVRFYRYIDDCIGVWEGDELSLRQFVEYCNGTVEGIKFTFETDLVKIPFLDVIFYIEGKKVMTDLFRKPITRNTILHAESGHPQSCVRGIPVGQFLRLRRICSSWDAFQEQAMLMWDRFLERGYNTVDIKRAYDKAVAASREDLLNYKYKNRNTKVMSDGTNEQKYQLRPKYCTTYGRGVFDIKRSICRHWDVLLQDPVLSRVLDKKPLFVFRKGRNIASWVSRSLFSTERNEQGTAWLRHKGTFKCGRNRCKACSVINVSKSFTSSNTGRVYQIPQYFNCQTKGIIYLATCCCGAQYVGQTIRAAGTRFLEHLSAIDRNDKRSAIAKHIIEIHASRGTVSFQVIDRPRWNERRGDFGAKLSEREVYWIYHLRTVEQYGGLNREWEVSCFY</sequence>
<dbReference type="PANTHER" id="PTHR21301:SF13">
    <property type="match status" value="1"/>
</dbReference>
<organism evidence="2">
    <name type="scientific">Xenopus tropicalis</name>
    <name type="common">Western clawed frog</name>
    <name type="synonym">Silurana tropicalis</name>
    <dbReference type="NCBI Taxonomy" id="8364"/>
    <lineage>
        <taxon>Eukaryota</taxon>
        <taxon>Metazoa</taxon>
        <taxon>Chordata</taxon>
        <taxon>Craniata</taxon>
        <taxon>Vertebrata</taxon>
        <taxon>Euteleostomi</taxon>
        <taxon>Amphibia</taxon>
        <taxon>Batrachia</taxon>
        <taxon>Anura</taxon>
        <taxon>Pipoidea</taxon>
        <taxon>Pipidae</taxon>
        <taxon>Xenopodinae</taxon>
        <taxon>Xenopus</taxon>
        <taxon>Silurana</taxon>
    </lineage>
</organism>
<dbReference type="InterPro" id="IPR058912">
    <property type="entry name" value="HTH_animal"/>
</dbReference>
<dbReference type="Ensembl" id="ENSXETT00000108769">
    <property type="protein sequence ID" value="ENSXETP00000109823"/>
    <property type="gene ID" value="ENSXETG00000045799"/>
</dbReference>
<reference evidence="2" key="1">
    <citation type="journal article" date="2010" name="Science">
        <title>The genome of the Western clawed frog Xenopus tropicalis.</title>
        <authorList>
            <person name="Hellsten U."/>
            <person name="Harland R.M."/>
            <person name="Gilchrist M.J."/>
            <person name="Hendrix D."/>
            <person name="Jurka J."/>
            <person name="Kapitonov V."/>
            <person name="Ovcharenko I."/>
            <person name="Putnam N.H."/>
            <person name="Shu S."/>
            <person name="Taher L."/>
            <person name="Blitz I.L."/>
            <person name="Blumberg B."/>
            <person name="Dichmann D.S."/>
            <person name="Dubchak I."/>
            <person name="Amaya E."/>
            <person name="Detter J.C."/>
            <person name="Fletcher R."/>
            <person name="Gerhard D.S."/>
            <person name="Goodstein D."/>
            <person name="Graves T."/>
            <person name="Grigoriev I.V."/>
            <person name="Grimwood J."/>
            <person name="Kawashima T."/>
            <person name="Lindquist E."/>
            <person name="Lucas S.M."/>
            <person name="Mead P.E."/>
            <person name="Mitros T."/>
            <person name="Ogino H."/>
            <person name="Ohta Y."/>
            <person name="Poliakov A.V."/>
            <person name="Pollet N."/>
            <person name="Robert J."/>
            <person name="Salamov A."/>
            <person name="Sater A.K."/>
            <person name="Schmutz J."/>
            <person name="Terry A."/>
            <person name="Vize P.D."/>
            <person name="Warren W.C."/>
            <person name="Wells D."/>
            <person name="Wills A."/>
            <person name="Wilson R.K."/>
            <person name="Zimmerman L.B."/>
            <person name="Zorn A.M."/>
            <person name="Grainger R."/>
            <person name="Grammer T."/>
            <person name="Khokha M.K."/>
            <person name="Richardson P.M."/>
            <person name="Rokhsar D.S."/>
        </authorList>
    </citation>
    <scope>NUCLEOTIDE SEQUENCE [LARGE SCALE GENOMIC DNA]</scope>
    <source>
        <strain evidence="2">Nigerian</strain>
    </source>
</reference>
<evidence type="ECO:0000259" key="1">
    <source>
        <dbReference type="Pfam" id="PF26215"/>
    </source>
</evidence>